<dbReference type="Pfam" id="PF06224">
    <property type="entry name" value="AlkZ-like"/>
    <property type="match status" value="1"/>
</dbReference>
<evidence type="ECO:0000313" key="2">
    <source>
        <dbReference type="Proteomes" id="UP001235874"/>
    </source>
</evidence>
<organism evidence="1 2">
    <name type="scientific">Micromonospora profundi</name>
    <dbReference type="NCBI Taxonomy" id="1420889"/>
    <lineage>
        <taxon>Bacteria</taxon>
        <taxon>Bacillati</taxon>
        <taxon>Actinomycetota</taxon>
        <taxon>Actinomycetes</taxon>
        <taxon>Micromonosporales</taxon>
        <taxon>Micromonosporaceae</taxon>
        <taxon>Micromonospora</taxon>
    </lineage>
</organism>
<dbReference type="GO" id="GO:0003677">
    <property type="term" value="F:DNA binding"/>
    <property type="evidence" value="ECO:0007669"/>
    <property type="project" value="UniProtKB-KW"/>
</dbReference>
<dbReference type="RefSeq" id="WP_306271667.1">
    <property type="nucleotide sequence ID" value="NZ_CP130472.1"/>
</dbReference>
<gene>
    <name evidence="1" type="ORF">Q3V37_23790</name>
</gene>
<dbReference type="InterPro" id="IPR009351">
    <property type="entry name" value="AlkZ-like"/>
</dbReference>
<keyword evidence="2" id="KW-1185">Reference proteome</keyword>
<dbReference type="PANTHER" id="PTHR38479:SF2">
    <property type="entry name" value="WINGED HELIX DNA-BINDING DOMAIN-CONTAINING PROTEIN"/>
    <property type="match status" value="1"/>
</dbReference>
<name>A0AAJ6HQJ4_9ACTN</name>
<dbReference type="Proteomes" id="UP001235874">
    <property type="component" value="Chromosome"/>
</dbReference>
<reference evidence="1 2" key="1">
    <citation type="submission" date="2023-07" db="EMBL/GenBank/DDBJ databases">
        <title>Micromonospora profundi TRM 95458 converts glycerol to a new osmotic compound.</title>
        <authorList>
            <person name="Lu D."/>
        </authorList>
    </citation>
    <scope>NUCLEOTIDE SEQUENCE [LARGE SCALE GENOMIC DNA]</scope>
    <source>
        <strain evidence="1 2">TRM95458</strain>
    </source>
</reference>
<evidence type="ECO:0000313" key="1">
    <source>
        <dbReference type="EMBL" id="WLS44387.1"/>
    </source>
</evidence>
<keyword evidence="1" id="KW-0238">DNA-binding</keyword>
<protein>
    <submittedName>
        <fullName evidence="1">Winged helix DNA-binding domain-containing protein</fullName>
    </submittedName>
</protein>
<dbReference type="AlphaFoldDB" id="A0AAJ6HQJ4"/>
<proteinExistence type="predicted"/>
<accession>A0AAJ6HQJ4</accession>
<dbReference type="PANTHER" id="PTHR38479">
    <property type="entry name" value="LMO0824 PROTEIN"/>
    <property type="match status" value="1"/>
</dbReference>
<sequence length="386" mass="41330">MTDLSWAQVSARRLARHGLSARTSPESPPGAEGVADVVSAMCGAHAQVASAAELSIGLRVPGATRALVRQALWTDRTLVKTRGPRGTVHLLAAADLPMWIGALTAIPPPSWEQSRHLLTPEQTGQVLAAMGDALAEAELTTAELTEEIVARTGPWAGERVMEAFQDLWPRWMAAMATASRAGVICFGPTRGRAITYTSPTRWLPGFAPMAGHAALTDLARRYLFAYGPATPAQFAKWLAAPVRWATSLFDSIDLAEVTVEGAQAWVAANDTDFPTDPPSGLRLLPYFDAYAVGCHPRERLYPGVAAERALARGQAGNFPVLLVDGVVSGVWHQRRSGRAIHVTVEPLQALDPGRRRELEDEVDRVGQILEGRAALTIGTVSVGPHA</sequence>
<dbReference type="KEGG" id="mprn:Q3V37_23790"/>
<dbReference type="EMBL" id="CP130472">
    <property type="protein sequence ID" value="WLS44387.1"/>
    <property type="molecule type" value="Genomic_DNA"/>
</dbReference>